<reference evidence="1" key="1">
    <citation type="journal article" date="2023" name="Mol. Phylogenet. Evol.">
        <title>Genome-scale phylogeny and comparative genomics of the fungal order Sordariales.</title>
        <authorList>
            <person name="Hensen N."/>
            <person name="Bonometti L."/>
            <person name="Westerberg I."/>
            <person name="Brannstrom I.O."/>
            <person name="Guillou S."/>
            <person name="Cros-Aarteil S."/>
            <person name="Calhoun S."/>
            <person name="Haridas S."/>
            <person name="Kuo A."/>
            <person name="Mondo S."/>
            <person name="Pangilinan J."/>
            <person name="Riley R."/>
            <person name="LaButti K."/>
            <person name="Andreopoulos B."/>
            <person name="Lipzen A."/>
            <person name="Chen C."/>
            <person name="Yan M."/>
            <person name="Daum C."/>
            <person name="Ng V."/>
            <person name="Clum A."/>
            <person name="Steindorff A."/>
            <person name="Ohm R.A."/>
            <person name="Martin F."/>
            <person name="Silar P."/>
            <person name="Natvig D.O."/>
            <person name="Lalanne C."/>
            <person name="Gautier V."/>
            <person name="Ament-Velasquez S.L."/>
            <person name="Kruys A."/>
            <person name="Hutchinson M.I."/>
            <person name="Powell A.J."/>
            <person name="Barry K."/>
            <person name="Miller A.N."/>
            <person name="Grigoriev I.V."/>
            <person name="Debuchy R."/>
            <person name="Gladieux P."/>
            <person name="Hiltunen Thoren M."/>
            <person name="Johannesson H."/>
        </authorList>
    </citation>
    <scope>NUCLEOTIDE SEQUENCE</scope>
    <source>
        <strain evidence="1">PSN243</strain>
    </source>
</reference>
<accession>A0AAV9GXM0</accession>
<evidence type="ECO:0000313" key="2">
    <source>
        <dbReference type="Proteomes" id="UP001321760"/>
    </source>
</evidence>
<gene>
    <name evidence="1" type="ORF">QBC34DRAFT_456484</name>
</gene>
<proteinExistence type="predicted"/>
<protein>
    <submittedName>
        <fullName evidence="1">Uncharacterized protein</fullName>
    </submittedName>
</protein>
<comment type="caution">
    <text evidence="1">The sequence shown here is derived from an EMBL/GenBank/DDBJ whole genome shotgun (WGS) entry which is preliminary data.</text>
</comment>
<reference evidence="1" key="2">
    <citation type="submission" date="2023-05" db="EMBL/GenBank/DDBJ databases">
        <authorList>
            <consortium name="Lawrence Berkeley National Laboratory"/>
            <person name="Steindorff A."/>
            <person name="Hensen N."/>
            <person name="Bonometti L."/>
            <person name="Westerberg I."/>
            <person name="Brannstrom I.O."/>
            <person name="Guillou S."/>
            <person name="Cros-Aarteil S."/>
            <person name="Calhoun S."/>
            <person name="Haridas S."/>
            <person name="Kuo A."/>
            <person name="Mondo S."/>
            <person name="Pangilinan J."/>
            <person name="Riley R."/>
            <person name="Labutti K."/>
            <person name="Andreopoulos B."/>
            <person name="Lipzen A."/>
            <person name="Chen C."/>
            <person name="Yanf M."/>
            <person name="Daum C."/>
            <person name="Ng V."/>
            <person name="Clum A."/>
            <person name="Ohm R."/>
            <person name="Martin F."/>
            <person name="Silar P."/>
            <person name="Natvig D."/>
            <person name="Lalanne C."/>
            <person name="Gautier V."/>
            <person name="Ament-Velasquez S.L."/>
            <person name="Kruys A."/>
            <person name="Hutchinson M.I."/>
            <person name="Powell A.J."/>
            <person name="Barry K."/>
            <person name="Miller A.N."/>
            <person name="Grigoriev I.V."/>
            <person name="Debuchy R."/>
            <person name="Gladieux P."/>
            <person name="Thoren M.H."/>
            <person name="Johannesson H."/>
        </authorList>
    </citation>
    <scope>NUCLEOTIDE SEQUENCE</scope>
    <source>
        <strain evidence="1">PSN243</strain>
    </source>
</reference>
<organism evidence="1 2">
    <name type="scientific">Podospora aff. communis PSN243</name>
    <dbReference type="NCBI Taxonomy" id="3040156"/>
    <lineage>
        <taxon>Eukaryota</taxon>
        <taxon>Fungi</taxon>
        <taxon>Dikarya</taxon>
        <taxon>Ascomycota</taxon>
        <taxon>Pezizomycotina</taxon>
        <taxon>Sordariomycetes</taxon>
        <taxon>Sordariomycetidae</taxon>
        <taxon>Sordariales</taxon>
        <taxon>Podosporaceae</taxon>
        <taxon>Podospora</taxon>
    </lineage>
</organism>
<name>A0AAV9GXM0_9PEZI</name>
<sequence length="258" mass="29330">MWRFTIHRGGQATFQGLSPGTRTRESFYLNITQRVNVTVIALGEIDETSTTKFVEDVNTLPISCLPADRMERTMGQVIWEVVHRPVDDDLGGDEMVDTSSVGVRKLTRRPRRAAYEAIHSQQVREHRKSLRPVAFAKRLEELNRCDFIEKMLEDARTLLGRPHRIDEASVYEEDEWRGFDDDEAEPDLEEVLPQVNGDIICRADEDEGPVSFALGEKRPQHHTAVKSFMNIMMGNAMLQARSWKGTRSGASNASTTKQ</sequence>
<dbReference type="Proteomes" id="UP001321760">
    <property type="component" value="Unassembled WGS sequence"/>
</dbReference>
<dbReference type="AlphaFoldDB" id="A0AAV9GXM0"/>
<keyword evidence="2" id="KW-1185">Reference proteome</keyword>
<evidence type="ECO:0000313" key="1">
    <source>
        <dbReference type="EMBL" id="KAK4452445.1"/>
    </source>
</evidence>
<dbReference type="EMBL" id="MU865924">
    <property type="protein sequence ID" value="KAK4452445.1"/>
    <property type="molecule type" value="Genomic_DNA"/>
</dbReference>